<dbReference type="RefSeq" id="WP_343186046.1">
    <property type="nucleotide sequence ID" value="NZ_JBCITM010000008.1"/>
</dbReference>
<accession>A0ABU9VUG5</accession>
<proteinExistence type="predicted"/>
<dbReference type="Proteomes" id="UP001407405">
    <property type="component" value="Unassembled WGS sequence"/>
</dbReference>
<organism evidence="3 4">
    <name type="scientific">Anoxynatronum sibiricum</name>
    <dbReference type="NCBI Taxonomy" id="210623"/>
    <lineage>
        <taxon>Bacteria</taxon>
        <taxon>Bacillati</taxon>
        <taxon>Bacillota</taxon>
        <taxon>Clostridia</taxon>
        <taxon>Eubacteriales</taxon>
        <taxon>Clostridiaceae</taxon>
        <taxon>Anoxynatronum</taxon>
    </lineage>
</organism>
<dbReference type="CDD" id="cd00093">
    <property type="entry name" value="HTH_XRE"/>
    <property type="match status" value="1"/>
</dbReference>
<reference evidence="3 4" key="1">
    <citation type="submission" date="2024-04" db="EMBL/GenBank/DDBJ databases">
        <title>Genome sequencing and metabolic network reconstruction of aminoacids and betaine degradation by Anoxynatronum sibiricum.</title>
        <authorList>
            <person name="Detkova E.N."/>
            <person name="Boltjanskaja Y.V."/>
            <person name="Mardanov A.V."/>
            <person name="Kevbrin V."/>
        </authorList>
    </citation>
    <scope>NUCLEOTIDE SEQUENCE [LARGE SCALE GENOMIC DNA]</scope>
    <source>
        <strain evidence="3 4">Z-7981</strain>
    </source>
</reference>
<dbReference type="InterPro" id="IPR010982">
    <property type="entry name" value="Lambda_DNA-bd_dom_sf"/>
</dbReference>
<gene>
    <name evidence="3" type="ORF">AAIG11_09580</name>
</gene>
<evidence type="ECO:0000256" key="1">
    <source>
        <dbReference type="ARBA" id="ARBA00023125"/>
    </source>
</evidence>
<dbReference type="PANTHER" id="PTHR46797">
    <property type="entry name" value="HTH-TYPE TRANSCRIPTIONAL REGULATOR"/>
    <property type="match status" value="1"/>
</dbReference>
<dbReference type="SMART" id="SM00530">
    <property type="entry name" value="HTH_XRE"/>
    <property type="match status" value="1"/>
</dbReference>
<name>A0ABU9VUG5_9CLOT</name>
<evidence type="ECO:0000259" key="2">
    <source>
        <dbReference type="PROSITE" id="PS50943"/>
    </source>
</evidence>
<dbReference type="PROSITE" id="PS50943">
    <property type="entry name" value="HTH_CROC1"/>
    <property type="match status" value="1"/>
</dbReference>
<dbReference type="EMBL" id="JBCITM010000008">
    <property type="protein sequence ID" value="MEN1760724.1"/>
    <property type="molecule type" value="Genomic_DNA"/>
</dbReference>
<evidence type="ECO:0000313" key="3">
    <source>
        <dbReference type="EMBL" id="MEN1760724.1"/>
    </source>
</evidence>
<dbReference type="Pfam" id="PF01381">
    <property type="entry name" value="HTH_3"/>
    <property type="match status" value="1"/>
</dbReference>
<feature type="domain" description="HTH cro/C1-type" evidence="2">
    <location>
        <begin position="39"/>
        <end position="93"/>
    </location>
</feature>
<keyword evidence="1" id="KW-0238">DNA-binding</keyword>
<keyword evidence="4" id="KW-1185">Reference proteome</keyword>
<comment type="caution">
    <text evidence="3">The sequence shown here is derived from an EMBL/GenBank/DDBJ whole genome shotgun (WGS) entry which is preliminary data.</text>
</comment>
<evidence type="ECO:0000313" key="4">
    <source>
        <dbReference type="Proteomes" id="UP001407405"/>
    </source>
</evidence>
<sequence>MPFKQINAKRVIGDKMRQDSEFEREYHKIKEEYFLIDQVKKARQASGMTQKELARKVGVSQQVISRFENEKHVPKLDNFLKILNGLDLEISIRKKAVL</sequence>
<dbReference type="Gene3D" id="1.10.260.40">
    <property type="entry name" value="lambda repressor-like DNA-binding domains"/>
    <property type="match status" value="1"/>
</dbReference>
<dbReference type="InterPro" id="IPR050807">
    <property type="entry name" value="TransReg_Diox_bact_type"/>
</dbReference>
<dbReference type="InterPro" id="IPR001387">
    <property type="entry name" value="Cro/C1-type_HTH"/>
</dbReference>
<protein>
    <submittedName>
        <fullName evidence="3">Helix-turn-helix transcriptional regulator</fullName>
    </submittedName>
</protein>
<dbReference type="SUPFAM" id="SSF47413">
    <property type="entry name" value="lambda repressor-like DNA-binding domains"/>
    <property type="match status" value="1"/>
</dbReference>
<dbReference type="PANTHER" id="PTHR46797:SF1">
    <property type="entry name" value="METHYLPHOSPHONATE SYNTHASE"/>
    <property type="match status" value="1"/>
</dbReference>